<dbReference type="RefSeq" id="WP_311341606.1">
    <property type="nucleotide sequence ID" value="NZ_JAVRHS010000015.1"/>
</dbReference>
<dbReference type="Pfam" id="PF13537">
    <property type="entry name" value="GATase_7"/>
    <property type="match status" value="1"/>
</dbReference>
<proteinExistence type="inferred from homology"/>
<gene>
    <name evidence="9" type="ORF">RM533_12720</name>
</gene>
<keyword evidence="5" id="KW-0067">ATP-binding</keyword>
<feature type="domain" description="Glutamine amidotransferase type-2" evidence="8">
    <location>
        <begin position="51"/>
        <end position="108"/>
    </location>
</feature>
<evidence type="ECO:0000259" key="8">
    <source>
        <dbReference type="Pfam" id="PF13537"/>
    </source>
</evidence>
<dbReference type="Gene3D" id="3.40.50.620">
    <property type="entry name" value="HUPs"/>
    <property type="match status" value="2"/>
</dbReference>
<evidence type="ECO:0000313" key="10">
    <source>
        <dbReference type="Proteomes" id="UP001259803"/>
    </source>
</evidence>
<dbReference type="SUPFAM" id="SSF52402">
    <property type="entry name" value="Adenine nucleotide alpha hydrolases-like"/>
    <property type="match status" value="1"/>
</dbReference>
<dbReference type="EMBL" id="JAVRHS010000015">
    <property type="protein sequence ID" value="MDT0577031.1"/>
    <property type="molecule type" value="Genomic_DNA"/>
</dbReference>
<organism evidence="9 10">
    <name type="scientific">Croceicoccus esteveae</name>
    <dbReference type="NCBI Taxonomy" id="3075597"/>
    <lineage>
        <taxon>Bacteria</taxon>
        <taxon>Pseudomonadati</taxon>
        <taxon>Pseudomonadota</taxon>
        <taxon>Alphaproteobacteria</taxon>
        <taxon>Sphingomonadales</taxon>
        <taxon>Erythrobacteraceae</taxon>
        <taxon>Croceicoccus</taxon>
    </lineage>
</organism>
<evidence type="ECO:0000259" key="7">
    <source>
        <dbReference type="Pfam" id="PF00733"/>
    </source>
</evidence>
<dbReference type="PANTHER" id="PTHR43284:SF1">
    <property type="entry name" value="ASPARAGINE SYNTHETASE"/>
    <property type="match status" value="1"/>
</dbReference>
<dbReference type="EC" id="6.3.5.4" evidence="3"/>
<comment type="catalytic activity">
    <reaction evidence="6">
        <text>L-aspartate + L-glutamine + ATP + H2O = L-asparagine + L-glutamate + AMP + diphosphate + H(+)</text>
        <dbReference type="Rhea" id="RHEA:12228"/>
        <dbReference type="ChEBI" id="CHEBI:15377"/>
        <dbReference type="ChEBI" id="CHEBI:15378"/>
        <dbReference type="ChEBI" id="CHEBI:29985"/>
        <dbReference type="ChEBI" id="CHEBI:29991"/>
        <dbReference type="ChEBI" id="CHEBI:30616"/>
        <dbReference type="ChEBI" id="CHEBI:33019"/>
        <dbReference type="ChEBI" id="CHEBI:58048"/>
        <dbReference type="ChEBI" id="CHEBI:58359"/>
        <dbReference type="ChEBI" id="CHEBI:456215"/>
        <dbReference type="EC" id="6.3.5.4"/>
    </reaction>
</comment>
<protein>
    <recommendedName>
        <fullName evidence="3">asparagine synthase (glutamine-hydrolyzing)</fullName>
        <ecNumber evidence="3">6.3.5.4</ecNumber>
    </recommendedName>
</protein>
<comment type="similarity">
    <text evidence="2">Belongs to the asparagine synthetase family.</text>
</comment>
<evidence type="ECO:0000313" key="9">
    <source>
        <dbReference type="EMBL" id="MDT0577031.1"/>
    </source>
</evidence>
<keyword evidence="10" id="KW-1185">Reference proteome</keyword>
<dbReference type="InterPro" id="IPR051786">
    <property type="entry name" value="ASN_synthetase/amidase"/>
</dbReference>
<comment type="pathway">
    <text evidence="1">Amino-acid biosynthesis; L-asparagine biosynthesis; L-asparagine from L-aspartate (L-Gln route): step 1/1.</text>
</comment>
<reference evidence="9 10" key="1">
    <citation type="submission" date="2023-09" db="EMBL/GenBank/DDBJ databases">
        <authorList>
            <person name="Rey-Velasco X."/>
        </authorList>
    </citation>
    <scope>NUCLEOTIDE SEQUENCE [LARGE SCALE GENOMIC DNA]</scope>
    <source>
        <strain evidence="9 10">F390</strain>
    </source>
</reference>
<dbReference type="InterPro" id="IPR006426">
    <property type="entry name" value="Asn_synth_AEB"/>
</dbReference>
<evidence type="ECO:0000256" key="1">
    <source>
        <dbReference type="ARBA" id="ARBA00005187"/>
    </source>
</evidence>
<feature type="domain" description="Asparagine synthetase" evidence="7">
    <location>
        <begin position="188"/>
        <end position="568"/>
    </location>
</feature>
<dbReference type="InterPro" id="IPR017932">
    <property type="entry name" value="GATase_2_dom"/>
</dbReference>
<dbReference type="PANTHER" id="PTHR43284">
    <property type="entry name" value="ASPARAGINE SYNTHETASE (GLUTAMINE-HYDROLYZING)"/>
    <property type="match status" value="1"/>
</dbReference>
<evidence type="ECO:0000256" key="2">
    <source>
        <dbReference type="ARBA" id="ARBA00005752"/>
    </source>
</evidence>
<evidence type="ECO:0000256" key="6">
    <source>
        <dbReference type="ARBA" id="ARBA00048741"/>
    </source>
</evidence>
<dbReference type="SUPFAM" id="SSF56235">
    <property type="entry name" value="N-terminal nucleophile aminohydrolases (Ntn hydrolases)"/>
    <property type="match status" value="1"/>
</dbReference>
<comment type="caution">
    <text evidence="9">The sequence shown here is derived from an EMBL/GenBank/DDBJ whole genome shotgun (WGS) entry which is preliminary data.</text>
</comment>
<evidence type="ECO:0000256" key="3">
    <source>
        <dbReference type="ARBA" id="ARBA00012737"/>
    </source>
</evidence>
<dbReference type="Gene3D" id="3.60.20.10">
    <property type="entry name" value="Glutamine Phosphoribosylpyrophosphate, subunit 1, domain 1"/>
    <property type="match status" value="1"/>
</dbReference>
<name>A0ABU2ZK95_9SPHN</name>
<accession>A0ABU2ZK95</accession>
<dbReference type="PIRSF" id="PIRSF001589">
    <property type="entry name" value="Asn_synthetase_glu-h"/>
    <property type="match status" value="1"/>
</dbReference>
<evidence type="ECO:0000256" key="5">
    <source>
        <dbReference type="ARBA" id="ARBA00022840"/>
    </source>
</evidence>
<evidence type="ECO:0000256" key="4">
    <source>
        <dbReference type="ARBA" id="ARBA00022741"/>
    </source>
</evidence>
<keyword evidence="4" id="KW-0547">Nucleotide-binding</keyword>
<sequence>MQARRPSIIPSASEPETLARGTERIGGTVRLDNGRELASTLGLPGNAPVADVLVAGWRAWGHDLAERLRGVFAFALHDPATSEIYLARDVFGVAPLFLARDGGEIVVSHSSRSVRQHCSFSCTMNEAMIADFIKDEVTNKDETFFNEISRLPPGCWLSVTPQGERTERYWSMSAVPRNVEWPDAASRFRELFDQSVARCHVEGDTALLLSGGLDSSAILASLSAQQLLRPRSAVFSMTYRQSAGWGDGRHLDALRDAFDLDVHDLASDGHDPLMDIGDHLAALDGPYLSYGHSVSFRLQKAAAAAGFGHVLSGHGGDEIVSYGVGRLNELARQGRWLALWREARGAALLHHRPRWQSALPYLAHVGRLRKPVQRIGARLLPVADGAGAQQPDLAPALAERVGGGRSWPPAPHRRSDHDDRMLQEWALDAPLQAKALEVFAVTSRAVGVHTAMPFYDRDLVELTLSLPSHHKLRDGQTRAIVRQAMAGRLPPSVLQRADKFDFALAFKQGLLKDQDRLRELTGPANRKLDEFANRKRLDAIWAGVERHGANIGIMDAFMLWRAAVLALWLEMSADNIDRKLTVGQSK</sequence>
<dbReference type="Proteomes" id="UP001259803">
    <property type="component" value="Unassembled WGS sequence"/>
</dbReference>
<dbReference type="Pfam" id="PF00733">
    <property type="entry name" value="Asn_synthase"/>
    <property type="match status" value="1"/>
</dbReference>
<dbReference type="InterPro" id="IPR001962">
    <property type="entry name" value="Asn_synthase"/>
</dbReference>
<dbReference type="InterPro" id="IPR029055">
    <property type="entry name" value="Ntn_hydrolases_N"/>
</dbReference>
<dbReference type="InterPro" id="IPR014729">
    <property type="entry name" value="Rossmann-like_a/b/a_fold"/>
</dbReference>